<dbReference type="Gene3D" id="1.10.357.10">
    <property type="entry name" value="Tetracycline Repressor, domain 2"/>
    <property type="match status" value="1"/>
</dbReference>
<sequence>MPHFTRPNSEKYEKILEALRTLLETKKISQISVSEIAQTAGIGKGSIYYYFSSKEAIFDALMAKSYEEPLATAKELAKRTDISPFVRMAMIFQACRNSSAAFLKIQSDAGNGVQENAFLHNKYINYLITELKPVTGEIIRQGAAEGLIVCQQPDALAEIVLLVLVVKLDNTLIPSTKEETEQTISELISLLEKGTDNPEGSLNFLKL</sequence>
<evidence type="ECO:0000256" key="1">
    <source>
        <dbReference type="ARBA" id="ARBA00023125"/>
    </source>
</evidence>
<dbReference type="InterPro" id="IPR050624">
    <property type="entry name" value="HTH-type_Tx_Regulator"/>
</dbReference>
<dbReference type="Proteomes" id="UP000049472">
    <property type="component" value="Unassembled WGS sequence"/>
</dbReference>
<dbReference type="Pfam" id="PF00440">
    <property type="entry name" value="TetR_N"/>
    <property type="match status" value="1"/>
</dbReference>
<dbReference type="EMBL" id="CVRQ01000011">
    <property type="protein sequence ID" value="CRL34444.1"/>
    <property type="molecule type" value="Genomic_DNA"/>
</dbReference>
<protein>
    <submittedName>
        <fullName evidence="4">Transcriptional regulator</fullName>
    </submittedName>
</protein>
<feature type="domain" description="HTH tetR-type" evidence="3">
    <location>
        <begin position="9"/>
        <end position="69"/>
    </location>
</feature>
<dbReference type="PROSITE" id="PS50977">
    <property type="entry name" value="HTH_TETR_2"/>
    <property type="match status" value="1"/>
</dbReference>
<dbReference type="PANTHER" id="PTHR43479">
    <property type="entry name" value="ACREF/ENVCD OPERON REPRESSOR-RELATED"/>
    <property type="match status" value="1"/>
</dbReference>
<accession>A0A0M6WE33</accession>
<reference evidence="5" key="1">
    <citation type="submission" date="2015-05" db="EMBL/GenBank/DDBJ databases">
        <authorList>
            <consortium name="Pathogen Informatics"/>
        </authorList>
    </citation>
    <scope>NUCLEOTIDE SEQUENCE [LARGE SCALE GENOMIC DNA]</scope>
    <source>
        <strain evidence="5">T1-815</strain>
    </source>
</reference>
<name>A0A0M6WE33_9FIRM</name>
<dbReference type="GO" id="GO:0003677">
    <property type="term" value="F:DNA binding"/>
    <property type="evidence" value="ECO:0007669"/>
    <property type="project" value="UniProtKB-UniRule"/>
</dbReference>
<dbReference type="RefSeq" id="WP_055061237.1">
    <property type="nucleotide sequence ID" value="NZ_CVRQ01000011.1"/>
</dbReference>
<organism evidence="4 5">
    <name type="scientific">Agathobacter rectalis</name>
    <dbReference type="NCBI Taxonomy" id="39491"/>
    <lineage>
        <taxon>Bacteria</taxon>
        <taxon>Bacillati</taxon>
        <taxon>Bacillota</taxon>
        <taxon>Clostridia</taxon>
        <taxon>Lachnospirales</taxon>
        <taxon>Lachnospiraceae</taxon>
        <taxon>Agathobacter</taxon>
    </lineage>
</organism>
<dbReference type="PANTHER" id="PTHR43479:SF11">
    <property type="entry name" value="ACREF_ENVCD OPERON REPRESSOR-RELATED"/>
    <property type="match status" value="1"/>
</dbReference>
<feature type="DNA-binding region" description="H-T-H motif" evidence="2">
    <location>
        <begin position="32"/>
        <end position="51"/>
    </location>
</feature>
<gene>
    <name evidence="4" type="ORF">T1815_08301</name>
</gene>
<evidence type="ECO:0000313" key="5">
    <source>
        <dbReference type="Proteomes" id="UP000049472"/>
    </source>
</evidence>
<dbReference type="AlphaFoldDB" id="A0A0M6WE33"/>
<dbReference type="InterPro" id="IPR009057">
    <property type="entry name" value="Homeodomain-like_sf"/>
</dbReference>
<dbReference type="SUPFAM" id="SSF46689">
    <property type="entry name" value="Homeodomain-like"/>
    <property type="match status" value="1"/>
</dbReference>
<evidence type="ECO:0000313" key="4">
    <source>
        <dbReference type="EMBL" id="CRL34444.1"/>
    </source>
</evidence>
<dbReference type="InterPro" id="IPR001647">
    <property type="entry name" value="HTH_TetR"/>
</dbReference>
<keyword evidence="1 2" id="KW-0238">DNA-binding</keyword>
<proteinExistence type="predicted"/>
<dbReference type="PRINTS" id="PR00455">
    <property type="entry name" value="HTHTETR"/>
</dbReference>
<evidence type="ECO:0000256" key="2">
    <source>
        <dbReference type="PROSITE-ProRule" id="PRU00335"/>
    </source>
</evidence>
<keyword evidence="5" id="KW-1185">Reference proteome</keyword>
<evidence type="ECO:0000259" key="3">
    <source>
        <dbReference type="PROSITE" id="PS50977"/>
    </source>
</evidence>